<evidence type="ECO:0000313" key="15">
    <source>
        <dbReference type="Proteomes" id="UP000780801"/>
    </source>
</evidence>
<evidence type="ECO:0000256" key="11">
    <source>
        <dbReference type="ARBA" id="ARBA00047820"/>
    </source>
</evidence>
<dbReference type="GO" id="GO:0006796">
    <property type="term" value="P:phosphate-containing compound metabolic process"/>
    <property type="evidence" value="ECO:0007669"/>
    <property type="project" value="InterPro"/>
</dbReference>
<proteinExistence type="inferred from homology"/>
<dbReference type="FunFam" id="3.90.80.10:FF:000004">
    <property type="entry name" value="Inorganic pyrophosphatase"/>
    <property type="match status" value="1"/>
</dbReference>
<feature type="region of interest" description="Disordered" evidence="12">
    <location>
        <begin position="299"/>
        <end position="333"/>
    </location>
</feature>
<keyword evidence="13" id="KW-0732">Signal</keyword>
<sequence>MTLLVKTFTLLATAFLLCSQASPLSTSSKLAPGSLINMTEFTTRVIGAPNTLEYRIYFEKNGVPISAFHDVPLYANEAKTILNMVVEIPRWTQSKVEITKEDFLNPLKQDTKDGKLRFVRHIFPYRGYMWNYGAFPQTWEDPNKVDPDTNARGDRDPLDVIEIGEQVGFTGQIKQVKVLGVIGLLDQGETDWKVIVIDVNDPLANKMEDVGDVERHLPGLIRASREWFRIYKIPDGKAENEFAFNGRAKNKKFATGIVRETHNAWRRLMAGDVPPKSDLYDIQVANLLVEKSPYKISKDDERVKSIPANGPKPPAPIDPSNDKWFFIPDKRRP</sequence>
<reference evidence="14" key="1">
    <citation type="journal article" date="2020" name="Fungal Divers.">
        <title>Resolving the Mortierellaceae phylogeny through synthesis of multi-gene phylogenetics and phylogenomics.</title>
        <authorList>
            <person name="Vandepol N."/>
            <person name="Liber J."/>
            <person name="Desiro A."/>
            <person name="Na H."/>
            <person name="Kennedy M."/>
            <person name="Barry K."/>
            <person name="Grigoriev I.V."/>
            <person name="Miller A.N."/>
            <person name="O'Donnell K."/>
            <person name="Stajich J.E."/>
            <person name="Bonito G."/>
        </authorList>
    </citation>
    <scope>NUCLEOTIDE SEQUENCE</scope>
    <source>
        <strain evidence="14">KOD1015</strain>
    </source>
</reference>
<evidence type="ECO:0000256" key="7">
    <source>
        <dbReference type="ARBA" id="ARBA00022801"/>
    </source>
</evidence>
<comment type="catalytic activity">
    <reaction evidence="11">
        <text>diphosphate + H2O = 2 phosphate + H(+)</text>
        <dbReference type="Rhea" id="RHEA:24576"/>
        <dbReference type="ChEBI" id="CHEBI:15377"/>
        <dbReference type="ChEBI" id="CHEBI:15378"/>
        <dbReference type="ChEBI" id="CHEBI:33019"/>
        <dbReference type="ChEBI" id="CHEBI:43474"/>
        <dbReference type="EC" id="3.6.1.1"/>
    </reaction>
</comment>
<dbReference type="EMBL" id="JAABOA010001230">
    <property type="protein sequence ID" value="KAF9582001.1"/>
    <property type="molecule type" value="Genomic_DNA"/>
</dbReference>
<evidence type="ECO:0000256" key="10">
    <source>
        <dbReference type="ARBA" id="ARBA00040300"/>
    </source>
</evidence>
<dbReference type="SUPFAM" id="SSF50324">
    <property type="entry name" value="Inorganic pyrophosphatase"/>
    <property type="match status" value="1"/>
</dbReference>
<dbReference type="Pfam" id="PF00719">
    <property type="entry name" value="Pyrophosphatase"/>
    <property type="match status" value="1"/>
</dbReference>
<keyword evidence="5" id="KW-0963">Cytoplasm</keyword>
<dbReference type="OrthoDB" id="1608002at2759"/>
<feature type="signal peptide" evidence="13">
    <location>
        <begin position="1"/>
        <end position="23"/>
    </location>
</feature>
<comment type="cofactor">
    <cofactor evidence="1">
        <name>Mg(2+)</name>
        <dbReference type="ChEBI" id="CHEBI:18420"/>
    </cofactor>
</comment>
<evidence type="ECO:0000256" key="13">
    <source>
        <dbReference type="SAM" id="SignalP"/>
    </source>
</evidence>
<accession>A0A9P6FVK9</accession>
<dbReference type="GO" id="GO:0005737">
    <property type="term" value="C:cytoplasm"/>
    <property type="evidence" value="ECO:0007669"/>
    <property type="project" value="UniProtKB-SubCell"/>
</dbReference>
<comment type="similarity">
    <text evidence="3">Belongs to the PPase family.</text>
</comment>
<dbReference type="GO" id="GO:0000287">
    <property type="term" value="F:magnesium ion binding"/>
    <property type="evidence" value="ECO:0007669"/>
    <property type="project" value="InterPro"/>
</dbReference>
<dbReference type="InterPro" id="IPR036649">
    <property type="entry name" value="Pyrophosphatase_sf"/>
</dbReference>
<evidence type="ECO:0000256" key="9">
    <source>
        <dbReference type="ARBA" id="ARBA00032535"/>
    </source>
</evidence>
<name>A0A9P6FVK9_9FUNG</name>
<feature type="chain" id="PRO_5040108707" description="Inorganic pyrophosphatase" evidence="13">
    <location>
        <begin position="24"/>
        <end position="333"/>
    </location>
</feature>
<keyword evidence="8" id="KW-0460">Magnesium</keyword>
<protein>
    <recommendedName>
        <fullName evidence="10">Inorganic pyrophosphatase</fullName>
        <ecNumber evidence="4">3.6.1.1</ecNumber>
    </recommendedName>
    <alternativeName>
        <fullName evidence="9">Pyrophosphate phospho-hydrolase</fullName>
    </alternativeName>
</protein>
<dbReference type="InterPro" id="IPR008162">
    <property type="entry name" value="Pyrophosphatase"/>
</dbReference>
<evidence type="ECO:0000256" key="1">
    <source>
        <dbReference type="ARBA" id="ARBA00001946"/>
    </source>
</evidence>
<evidence type="ECO:0000256" key="5">
    <source>
        <dbReference type="ARBA" id="ARBA00022490"/>
    </source>
</evidence>
<comment type="subcellular location">
    <subcellularLocation>
        <location evidence="2">Cytoplasm</location>
    </subcellularLocation>
</comment>
<comment type="caution">
    <text evidence="14">The sequence shown here is derived from an EMBL/GenBank/DDBJ whole genome shotgun (WGS) entry which is preliminary data.</text>
</comment>
<evidence type="ECO:0000256" key="12">
    <source>
        <dbReference type="SAM" id="MobiDB-lite"/>
    </source>
</evidence>
<gene>
    <name evidence="14" type="primary">IPP1_1</name>
    <name evidence="14" type="ORF">BGW38_000794</name>
</gene>
<evidence type="ECO:0000313" key="14">
    <source>
        <dbReference type="EMBL" id="KAF9582001.1"/>
    </source>
</evidence>
<evidence type="ECO:0000256" key="3">
    <source>
        <dbReference type="ARBA" id="ARBA00006220"/>
    </source>
</evidence>
<evidence type="ECO:0000256" key="8">
    <source>
        <dbReference type="ARBA" id="ARBA00022842"/>
    </source>
</evidence>
<dbReference type="PANTHER" id="PTHR10286">
    <property type="entry name" value="INORGANIC PYROPHOSPHATASE"/>
    <property type="match status" value="1"/>
</dbReference>
<dbReference type="GO" id="GO:0004427">
    <property type="term" value="F:inorganic diphosphate phosphatase activity"/>
    <property type="evidence" value="ECO:0007669"/>
    <property type="project" value="UniProtKB-EC"/>
</dbReference>
<keyword evidence="15" id="KW-1185">Reference proteome</keyword>
<dbReference type="EC" id="3.6.1.1" evidence="4"/>
<dbReference type="AlphaFoldDB" id="A0A9P6FVK9"/>
<dbReference type="Proteomes" id="UP000780801">
    <property type="component" value="Unassembled WGS sequence"/>
</dbReference>
<keyword evidence="7" id="KW-0378">Hydrolase</keyword>
<evidence type="ECO:0000256" key="4">
    <source>
        <dbReference type="ARBA" id="ARBA00012146"/>
    </source>
</evidence>
<organism evidence="14 15">
    <name type="scientific">Lunasporangiospora selenospora</name>
    <dbReference type="NCBI Taxonomy" id="979761"/>
    <lineage>
        <taxon>Eukaryota</taxon>
        <taxon>Fungi</taxon>
        <taxon>Fungi incertae sedis</taxon>
        <taxon>Mucoromycota</taxon>
        <taxon>Mortierellomycotina</taxon>
        <taxon>Mortierellomycetes</taxon>
        <taxon>Mortierellales</taxon>
        <taxon>Mortierellaceae</taxon>
        <taxon>Lunasporangiospora</taxon>
    </lineage>
</organism>
<dbReference type="CDD" id="cd00412">
    <property type="entry name" value="pyrophosphatase"/>
    <property type="match status" value="1"/>
</dbReference>
<evidence type="ECO:0000256" key="6">
    <source>
        <dbReference type="ARBA" id="ARBA00022723"/>
    </source>
</evidence>
<evidence type="ECO:0000256" key="2">
    <source>
        <dbReference type="ARBA" id="ARBA00004496"/>
    </source>
</evidence>
<keyword evidence="6" id="KW-0479">Metal-binding</keyword>
<dbReference type="Gene3D" id="3.90.80.10">
    <property type="entry name" value="Inorganic pyrophosphatase"/>
    <property type="match status" value="1"/>
</dbReference>